<comment type="caution">
    <text evidence="7">The sequence shown here is derived from an EMBL/GenBank/DDBJ whole genome shotgun (WGS) entry which is preliminary data.</text>
</comment>
<dbReference type="CDD" id="cd03794">
    <property type="entry name" value="GT4_WbuB-like"/>
    <property type="match status" value="1"/>
</dbReference>
<name>A0A2V5LY64_9MICC</name>
<gene>
    <name evidence="7" type="ORF">CVV68_05865</name>
</gene>
<dbReference type="EMBL" id="QJVD01000004">
    <property type="protein sequence ID" value="PYI68807.1"/>
    <property type="molecule type" value="Genomic_DNA"/>
</dbReference>
<dbReference type="Pfam" id="PF13579">
    <property type="entry name" value="Glyco_trans_4_4"/>
    <property type="match status" value="1"/>
</dbReference>
<evidence type="ECO:0000313" key="7">
    <source>
        <dbReference type="EMBL" id="PYI68807.1"/>
    </source>
</evidence>
<dbReference type="InterPro" id="IPR028098">
    <property type="entry name" value="Glyco_trans_4-like_N"/>
</dbReference>
<feature type="domain" description="Spore protein YkvP/CgeB glycosyl transferase-like" evidence="5">
    <location>
        <begin position="878"/>
        <end position="987"/>
    </location>
</feature>
<dbReference type="InterPro" id="IPR001296">
    <property type="entry name" value="Glyco_trans_1"/>
</dbReference>
<dbReference type="InterPro" id="IPR050194">
    <property type="entry name" value="Glycosyltransferase_grp1"/>
</dbReference>
<evidence type="ECO:0000256" key="1">
    <source>
        <dbReference type="ARBA" id="ARBA00021292"/>
    </source>
</evidence>
<accession>A0A2V5LY64</accession>
<dbReference type="PANTHER" id="PTHR45947">
    <property type="entry name" value="SULFOQUINOVOSYL TRANSFERASE SQD2"/>
    <property type="match status" value="1"/>
</dbReference>
<keyword evidence="2" id="KW-0328">Glycosyltransferase</keyword>
<dbReference type="GO" id="GO:0016757">
    <property type="term" value="F:glycosyltransferase activity"/>
    <property type="evidence" value="ECO:0007669"/>
    <property type="project" value="UniProtKB-KW"/>
</dbReference>
<reference evidence="7 8" key="1">
    <citation type="submission" date="2018-05" db="EMBL/GenBank/DDBJ databases">
        <title>Genetic diversity of glacier-inhabiting Cryobacterium bacteria in China and description of Cryobacterium mengkeensis sp. nov. and Arthrobacter glacialis sp. nov.</title>
        <authorList>
            <person name="Liu Q."/>
            <person name="Xin Y.-H."/>
        </authorList>
    </citation>
    <scope>NUCLEOTIDE SEQUENCE [LARGE SCALE GENOMIC DNA]</scope>
    <source>
        <strain evidence="7 8">LI2</strain>
    </source>
</reference>
<dbReference type="Gene3D" id="3.40.50.2000">
    <property type="entry name" value="Glycogen Phosphorylase B"/>
    <property type="match status" value="4"/>
</dbReference>
<organism evidence="7 8">
    <name type="scientific">Arthrobacter livingstonensis</name>
    <dbReference type="NCBI Taxonomy" id="670078"/>
    <lineage>
        <taxon>Bacteria</taxon>
        <taxon>Bacillati</taxon>
        <taxon>Actinomycetota</taxon>
        <taxon>Actinomycetes</taxon>
        <taxon>Micrococcales</taxon>
        <taxon>Micrococcaceae</taxon>
        <taxon>Arthrobacter</taxon>
    </lineage>
</organism>
<protein>
    <recommendedName>
        <fullName evidence="1">D-inositol 3-phosphate glycosyltransferase</fullName>
    </recommendedName>
</protein>
<keyword evidence="8" id="KW-1185">Reference proteome</keyword>
<evidence type="ECO:0000313" key="8">
    <source>
        <dbReference type="Proteomes" id="UP000247832"/>
    </source>
</evidence>
<dbReference type="SUPFAM" id="SSF53756">
    <property type="entry name" value="UDP-Glycosyltransferase/glycogen phosphorylase"/>
    <property type="match status" value="2"/>
</dbReference>
<dbReference type="Pfam" id="PF00534">
    <property type="entry name" value="Glycos_transf_1"/>
    <property type="match status" value="1"/>
</dbReference>
<evidence type="ECO:0000259" key="5">
    <source>
        <dbReference type="Pfam" id="PF13524"/>
    </source>
</evidence>
<dbReference type="Proteomes" id="UP000247832">
    <property type="component" value="Unassembled WGS sequence"/>
</dbReference>
<proteinExistence type="predicted"/>
<evidence type="ECO:0000256" key="3">
    <source>
        <dbReference type="ARBA" id="ARBA00022679"/>
    </source>
</evidence>
<feature type="domain" description="Glycosyltransferase subfamily 4-like N-terminal" evidence="6">
    <location>
        <begin position="265"/>
        <end position="445"/>
    </location>
</feature>
<dbReference type="InterPro" id="IPR055259">
    <property type="entry name" value="YkvP/CgeB_Glyco_trans-like"/>
</dbReference>
<dbReference type="PANTHER" id="PTHR45947:SF3">
    <property type="entry name" value="SULFOQUINOVOSYL TRANSFERASE SQD2"/>
    <property type="match status" value="1"/>
</dbReference>
<evidence type="ECO:0000259" key="6">
    <source>
        <dbReference type="Pfam" id="PF13579"/>
    </source>
</evidence>
<dbReference type="GO" id="GO:1901137">
    <property type="term" value="P:carbohydrate derivative biosynthetic process"/>
    <property type="evidence" value="ECO:0007669"/>
    <property type="project" value="UniProtKB-ARBA"/>
</dbReference>
<feature type="domain" description="Glycosyl transferase family 1" evidence="4">
    <location>
        <begin position="459"/>
        <end position="632"/>
    </location>
</feature>
<keyword evidence="3 7" id="KW-0808">Transferase</keyword>
<evidence type="ECO:0000259" key="4">
    <source>
        <dbReference type="Pfam" id="PF00534"/>
    </source>
</evidence>
<dbReference type="Pfam" id="PF13524">
    <property type="entry name" value="Glyco_trans_1_2"/>
    <property type="match status" value="1"/>
</dbReference>
<sequence>MKYDDEVARTSAIQLAKRRQYAQDIDSLIEECEVAVSLVQCRDGELASIRKELAATRQARDRFKSASESSAAEVHRLKKTLSKLRSSRTYLLGKAVGRPIRLVAASGRSVIGLARTQLARPTGNAVGDLPQSTNGMKTVADHGLSHARNVDLMAEPKEGSPNEKYFQLLAEFTSHPSKGTAIKVINQDFFSCGSLLRAMEFVEKNSSILEDLSPKEQQIIENIRGQAQLLKAAPFIPPRQSNVGYLAERGRVMYCAHSTGAYNSNGYSTRTAGITFGLESLGTDVVVVARPGYPWDSKVELPPRENKRYEQTINGVLHVFNPGPSWTADRLDYYLAEAVDVFVREAQRNRVALIHSASNHVTALPALIAARRLGIPFVYEVRGLWEITDASTKRNWEGSDRFSLALRLESLVASAADAVLAITEQVRQELIVRGVGSDKITLLPNAVDTDVFTPMPESPTLRGKLGISDTATILGYAGSLVAYEGISDTISSVKILHEKGMDVAFVVVGDGRDLARLKEQASEAGVSDFVVFTGRVSSTEIPKYISLFDIMPCPRLRLPVTEMVSPLKPLEAMACGKAVILSDLPPMRDLGGSDGERAVFAAPGDIESLVCAISKLIGDPGLRQTIARRARLWTVQQRTWLQAGTKVLAAHREAVDSYKAIQEGRELHDLTIGIISDRFTFEGLRFEARLVALKPETWQAQIEAEPIDVLFVESAWEGLDGDWNHKVGFYDADSFEDLRDIIKFCNEFGVPSIFWNKEDPVHFNRFRYTSKFFEHIFTTDATCITAYMENAGTRQKTVTSLPFYAQPKLHNILPGSRPYEHNVNYAGSYYGERFSDRSAELSKLLGAASNQGLSIYDRQHLNPESPYKFPDELARFVVGGLDYREMVDAYKAHPVHINVNSVLDSPTMFSRRVMEIIASGGAVVSGKGRGVDEVFNGLVPVVSSKSEASLLMNEWLNNEATRLRDVWLGYRLVHRAHTAGYRLAYALRTAGLRVRAPEPAVYSVFCDQLTDKVASDLLRQTVRPNRIYTLGAATSATCDIPIEIVSSLAEARDEARAAGTEWMGVLEGSATDRTLFEDMLTATTFGDWEKIGCTDMDMDARGGGLSRLGLLATGSTCLESTTAGNRESLVLRRPRVSLTPADVVSPFVEPKNCKVLVAGHDLKFAGALIRDLESQGHTVSIDQWQGHSQHDEASSLCLLDDADVIFCEWTLGNAVWYSRNKLPHQRLVTRLHLQELSTPYVKKVNFDNVDSIIFVGQHMKDMANRDFSVPSSKSVVIPNMVDTLGLAQAKTLDAQFNIGFVGIIPERKRLDIALDVIARLRAIDSRFMLFVKGKLPSDYAWMADRPEEMDYYDAQFSRLESDPLLSNAVHFDGYDSDMHGWYKKIGHVLSTSDFESFHLTLADGAASGAVPVSLAWSGADQIYPTDWLVADADEIVTSILAANSSLTETDRRRQEAKVYATDHFSHAKVLGAIRETLFNGMLGHGQ</sequence>
<dbReference type="RefSeq" id="WP_110500059.1">
    <property type="nucleotide sequence ID" value="NZ_QJVD01000004.1"/>
</dbReference>
<evidence type="ECO:0000256" key="2">
    <source>
        <dbReference type="ARBA" id="ARBA00022676"/>
    </source>
</evidence>
<dbReference type="OrthoDB" id="6713581at2"/>
<dbReference type="CDD" id="cd03801">
    <property type="entry name" value="GT4_PimA-like"/>
    <property type="match status" value="1"/>
</dbReference>